<dbReference type="Proteomes" id="UP000005801">
    <property type="component" value="Unassembled WGS sequence"/>
</dbReference>
<dbReference type="Gene3D" id="2.60.120.430">
    <property type="entry name" value="Galactose-binding lectin"/>
    <property type="match status" value="1"/>
</dbReference>
<feature type="chain" id="PRO_5002694847" description="CBM11 domain-containing protein" evidence="1">
    <location>
        <begin position="23"/>
        <end position="235"/>
    </location>
</feature>
<organism evidence="2 3">
    <name type="scientific">Plesiocystis pacifica SIR-1</name>
    <dbReference type="NCBI Taxonomy" id="391625"/>
    <lineage>
        <taxon>Bacteria</taxon>
        <taxon>Pseudomonadati</taxon>
        <taxon>Myxococcota</taxon>
        <taxon>Polyangia</taxon>
        <taxon>Nannocystales</taxon>
        <taxon>Nannocystaceae</taxon>
        <taxon>Plesiocystis</taxon>
    </lineage>
</organism>
<dbReference type="RefSeq" id="WP_006969038.1">
    <property type="nucleotide sequence ID" value="NZ_ABCS01000001.1"/>
</dbReference>
<dbReference type="SUPFAM" id="SSF49785">
    <property type="entry name" value="Galactose-binding domain-like"/>
    <property type="match status" value="1"/>
</dbReference>
<dbReference type="OrthoDB" id="5513738at2"/>
<keyword evidence="3" id="KW-1185">Reference proteome</keyword>
<evidence type="ECO:0008006" key="4">
    <source>
        <dbReference type="Google" id="ProtNLM"/>
    </source>
</evidence>
<dbReference type="EMBL" id="ABCS01000001">
    <property type="protein sequence ID" value="EDM81863.1"/>
    <property type="molecule type" value="Genomic_DNA"/>
</dbReference>
<evidence type="ECO:0000313" key="2">
    <source>
        <dbReference type="EMBL" id="EDM81863.1"/>
    </source>
</evidence>
<dbReference type="AlphaFoldDB" id="A6FX39"/>
<reference evidence="2 3" key="1">
    <citation type="submission" date="2007-06" db="EMBL/GenBank/DDBJ databases">
        <authorList>
            <person name="Shimkets L."/>
            <person name="Ferriera S."/>
            <person name="Johnson J."/>
            <person name="Kravitz S."/>
            <person name="Beeson K."/>
            <person name="Sutton G."/>
            <person name="Rogers Y.-H."/>
            <person name="Friedman R."/>
            <person name="Frazier M."/>
            <person name="Venter J.C."/>
        </authorList>
    </citation>
    <scope>NUCLEOTIDE SEQUENCE [LARGE SCALE GENOMIC DNA]</scope>
    <source>
        <strain evidence="2 3">SIR-1</strain>
    </source>
</reference>
<accession>A6FX39</accession>
<dbReference type="InterPro" id="IPR008979">
    <property type="entry name" value="Galactose-bd-like_sf"/>
</dbReference>
<keyword evidence="1" id="KW-0732">Signal</keyword>
<evidence type="ECO:0000256" key="1">
    <source>
        <dbReference type="SAM" id="SignalP"/>
    </source>
</evidence>
<name>A6FX39_9BACT</name>
<proteinExistence type="predicted"/>
<sequence>MHPSLRASTLALALLASAALGACDKGGAASLPPADPSCTDAADIEDAENVDDQIIVQEGRNGYLYTYRDENGTTMEQAGDSYTPEWGGAQRSRAALRISGQLAQGEVYAGIGLGLTESGPYDASGYTGISFMARRGKGEGLAQSVRVKLPDGNTDPGGGVCSECYNDFGIDFAVTEEWTRYTVNFADLRQEGGWGDPTPANLDPTKLFGIQFQVSASGKAYDLWIDDVTFIGCGG</sequence>
<feature type="signal peptide" evidence="1">
    <location>
        <begin position="1"/>
        <end position="22"/>
    </location>
</feature>
<comment type="caution">
    <text evidence="2">The sequence shown here is derived from an EMBL/GenBank/DDBJ whole genome shotgun (WGS) entry which is preliminary data.</text>
</comment>
<dbReference type="STRING" id="391625.PPSIR1_05333"/>
<protein>
    <recommendedName>
        <fullName evidence="4">CBM11 domain-containing protein</fullName>
    </recommendedName>
</protein>
<gene>
    <name evidence="2" type="ORF">PPSIR1_05333</name>
</gene>
<evidence type="ECO:0000313" key="3">
    <source>
        <dbReference type="Proteomes" id="UP000005801"/>
    </source>
</evidence>
<dbReference type="PROSITE" id="PS51257">
    <property type="entry name" value="PROKAR_LIPOPROTEIN"/>
    <property type="match status" value="1"/>
</dbReference>